<feature type="transmembrane region" description="Helical" evidence="7">
    <location>
        <begin position="85"/>
        <end position="105"/>
    </location>
</feature>
<dbReference type="Proteomes" id="UP000184520">
    <property type="component" value="Unassembled WGS sequence"/>
</dbReference>
<keyword evidence="3" id="KW-1003">Cell membrane</keyword>
<keyword evidence="5 7" id="KW-1133">Transmembrane helix</keyword>
<dbReference type="OrthoDB" id="8538786at2"/>
<dbReference type="STRING" id="634436.SAMN05216361_1246"/>
<dbReference type="RefSeq" id="WP_073319498.1">
    <property type="nucleotide sequence ID" value="NZ_FQWD01000002.1"/>
</dbReference>
<evidence type="ECO:0000256" key="7">
    <source>
        <dbReference type="SAM" id="Phobius"/>
    </source>
</evidence>
<keyword evidence="9" id="KW-1185">Reference proteome</keyword>
<feature type="transmembrane region" description="Helical" evidence="7">
    <location>
        <begin position="7"/>
        <end position="35"/>
    </location>
</feature>
<accession>A0A1M5GZW8</accession>
<evidence type="ECO:0000256" key="4">
    <source>
        <dbReference type="ARBA" id="ARBA00022692"/>
    </source>
</evidence>
<feature type="transmembrane region" description="Helical" evidence="7">
    <location>
        <begin position="410"/>
        <end position="429"/>
    </location>
</feature>
<evidence type="ECO:0000313" key="8">
    <source>
        <dbReference type="EMBL" id="SHG09218.1"/>
    </source>
</evidence>
<dbReference type="PANTHER" id="PTHR30250:SF10">
    <property type="entry name" value="LIPOPOLYSACCHARIDE BIOSYNTHESIS PROTEIN WZXC"/>
    <property type="match status" value="1"/>
</dbReference>
<proteinExistence type="inferred from homology"/>
<evidence type="ECO:0000256" key="2">
    <source>
        <dbReference type="ARBA" id="ARBA00007430"/>
    </source>
</evidence>
<evidence type="ECO:0000256" key="6">
    <source>
        <dbReference type="ARBA" id="ARBA00023136"/>
    </source>
</evidence>
<comment type="similarity">
    <text evidence="2">Belongs to the polysaccharide synthase family.</text>
</comment>
<gene>
    <name evidence="8" type="ORF">SAMN05216361_1246</name>
</gene>
<evidence type="ECO:0000256" key="3">
    <source>
        <dbReference type="ARBA" id="ARBA00022475"/>
    </source>
</evidence>
<feature type="transmembrane region" description="Helical" evidence="7">
    <location>
        <begin position="285"/>
        <end position="307"/>
    </location>
</feature>
<evidence type="ECO:0000256" key="5">
    <source>
        <dbReference type="ARBA" id="ARBA00022989"/>
    </source>
</evidence>
<protein>
    <submittedName>
        <fullName evidence="8">Membrane protein involved in the export of O-antigen and teichoic acid</fullName>
    </submittedName>
</protein>
<dbReference type="AlphaFoldDB" id="A0A1M5GZW8"/>
<evidence type="ECO:0000313" key="9">
    <source>
        <dbReference type="Proteomes" id="UP000184520"/>
    </source>
</evidence>
<dbReference type="EMBL" id="FQWD01000002">
    <property type="protein sequence ID" value="SHG09218.1"/>
    <property type="molecule type" value="Genomic_DNA"/>
</dbReference>
<name>A0A1M5GZW8_9ALTE</name>
<reference evidence="9" key="1">
    <citation type="submission" date="2016-11" db="EMBL/GenBank/DDBJ databases">
        <authorList>
            <person name="Varghese N."/>
            <person name="Submissions S."/>
        </authorList>
    </citation>
    <scope>NUCLEOTIDE SEQUENCE [LARGE SCALE GENOMIC DNA]</scope>
    <source>
        <strain evidence="9">CGMCC 1.8995</strain>
    </source>
</reference>
<dbReference type="InterPro" id="IPR050833">
    <property type="entry name" value="Poly_Biosynth_Transport"/>
</dbReference>
<dbReference type="Pfam" id="PF13440">
    <property type="entry name" value="Polysacc_synt_3"/>
    <property type="match status" value="1"/>
</dbReference>
<dbReference type="PANTHER" id="PTHR30250">
    <property type="entry name" value="PST FAMILY PREDICTED COLANIC ACID TRANSPORTER"/>
    <property type="match status" value="1"/>
</dbReference>
<organism evidence="8 9">
    <name type="scientific">Marisediminitalea aggregata</name>
    <dbReference type="NCBI Taxonomy" id="634436"/>
    <lineage>
        <taxon>Bacteria</taxon>
        <taxon>Pseudomonadati</taxon>
        <taxon>Pseudomonadota</taxon>
        <taxon>Gammaproteobacteria</taxon>
        <taxon>Alteromonadales</taxon>
        <taxon>Alteromonadaceae</taxon>
        <taxon>Marisediminitalea</taxon>
    </lineage>
</organism>
<evidence type="ECO:0000256" key="1">
    <source>
        <dbReference type="ARBA" id="ARBA00004651"/>
    </source>
</evidence>
<feature type="transmembrane region" description="Helical" evidence="7">
    <location>
        <begin position="382"/>
        <end position="403"/>
    </location>
</feature>
<feature type="transmembrane region" description="Helical" evidence="7">
    <location>
        <begin position="319"/>
        <end position="339"/>
    </location>
</feature>
<feature type="transmembrane region" description="Helical" evidence="7">
    <location>
        <begin position="149"/>
        <end position="166"/>
    </location>
</feature>
<dbReference type="GO" id="GO:0005886">
    <property type="term" value="C:plasma membrane"/>
    <property type="evidence" value="ECO:0007669"/>
    <property type="project" value="UniProtKB-SubCell"/>
</dbReference>
<keyword evidence="6 7" id="KW-0472">Membrane</keyword>
<feature type="transmembrane region" description="Helical" evidence="7">
    <location>
        <begin position="172"/>
        <end position="191"/>
    </location>
</feature>
<feature type="transmembrane region" description="Helical" evidence="7">
    <location>
        <begin position="41"/>
        <end position="65"/>
    </location>
</feature>
<comment type="subcellular location">
    <subcellularLocation>
        <location evidence="1">Cell membrane</location>
        <topology evidence="1">Multi-pass membrane protein</topology>
    </subcellularLocation>
</comment>
<feature type="transmembrane region" description="Helical" evidence="7">
    <location>
        <begin position="111"/>
        <end position="128"/>
    </location>
</feature>
<sequence length="489" mass="55009">MLTARSGIIAIMLSVLTQLSRRLIGIVSLVILARILKPEDYGLVAIALIFLNFIVVISNTGGVSYLLSRETLTEDHVMTNWSLNLVLKGGLALLLALSSYPISLFYDDSRLMPIILVLSLHLAIGLFNSPGMAFKMKNQELGAITKWQITSRIITTGITIGIAVIFETYWALVIGQLLATISEFFASYVIAPMRPRFTLKNFRPQWEFSKWVLPQSIINFFRSQIDAMFVSVSFEKATIGAYTSMRYYADLPTSTFITPLGGPLLTQFSQFKNNQSYFQQQLQVVLFYMSVITAPVIYLMYVHAFFVVDLILGDKWVQYAELLGIFAFFIIVATLNNILSQIVMLRDRTKLLLGYSIYSTLVQCIMFVSIDFASVYELAEYKIGLDLISVCLFFIVVIGAFVGKQAFVPLLAPVLPAILFIYCSGWVAFQVVPEVTSFWQLVLHCSITVGLFGLLQLAVILVLKQVHCYRYTLKLIQPVVRKCTARFSS</sequence>
<feature type="transmembrane region" description="Helical" evidence="7">
    <location>
        <begin position="441"/>
        <end position="463"/>
    </location>
</feature>
<feature type="transmembrane region" description="Helical" evidence="7">
    <location>
        <begin position="351"/>
        <end position="370"/>
    </location>
</feature>
<keyword evidence="4 7" id="KW-0812">Transmembrane</keyword>